<dbReference type="GO" id="GO:0006302">
    <property type="term" value="P:double-strand break repair"/>
    <property type="evidence" value="ECO:0007669"/>
    <property type="project" value="InterPro"/>
</dbReference>
<dbReference type="RefSeq" id="WP_141788798.1">
    <property type="nucleotide sequence ID" value="NZ_BAAAKX010000007.1"/>
</dbReference>
<dbReference type="Pfam" id="PF13476">
    <property type="entry name" value="AAA_23"/>
    <property type="match status" value="1"/>
</dbReference>
<evidence type="ECO:0000256" key="1">
    <source>
        <dbReference type="ARBA" id="ARBA00006930"/>
    </source>
</evidence>
<keyword evidence="6" id="KW-1185">Reference proteome</keyword>
<dbReference type="GO" id="GO:0004527">
    <property type="term" value="F:exonuclease activity"/>
    <property type="evidence" value="ECO:0007669"/>
    <property type="project" value="UniProtKB-KW"/>
</dbReference>
<comment type="similarity">
    <text evidence="1">Belongs to the SMC family. SbcC subfamily.</text>
</comment>
<reference evidence="5 6" key="1">
    <citation type="submission" date="2019-06" db="EMBL/GenBank/DDBJ databases">
        <title>Sequencing the genomes of 1000 actinobacteria strains.</title>
        <authorList>
            <person name="Klenk H.-P."/>
        </authorList>
    </citation>
    <scope>NUCLEOTIDE SEQUENCE [LARGE SCALE GENOMIC DNA]</scope>
    <source>
        <strain evidence="5 6">DSM 18082</strain>
    </source>
</reference>
<dbReference type="PANTHER" id="PTHR32114:SF2">
    <property type="entry name" value="ABC TRANSPORTER ABCH.3"/>
    <property type="match status" value="1"/>
</dbReference>
<organism evidence="5 6">
    <name type="scientific">Oryzihumus leptocrescens</name>
    <dbReference type="NCBI Taxonomy" id="297536"/>
    <lineage>
        <taxon>Bacteria</taxon>
        <taxon>Bacillati</taxon>
        <taxon>Actinomycetota</taxon>
        <taxon>Actinomycetes</taxon>
        <taxon>Micrococcales</taxon>
        <taxon>Intrasporangiaceae</taxon>
        <taxon>Oryzihumus</taxon>
    </lineage>
</organism>
<protein>
    <recommendedName>
        <fullName evidence="3">Nuclease SbcCD subunit C</fullName>
    </recommendedName>
</protein>
<evidence type="ECO:0000259" key="4">
    <source>
        <dbReference type="Pfam" id="PF13476"/>
    </source>
</evidence>
<dbReference type="OrthoDB" id="9795626at2"/>
<evidence type="ECO:0000313" key="6">
    <source>
        <dbReference type="Proteomes" id="UP000319514"/>
    </source>
</evidence>
<dbReference type="Gene3D" id="3.40.50.300">
    <property type="entry name" value="P-loop containing nucleotide triphosphate hydrolases"/>
    <property type="match status" value="2"/>
</dbReference>
<dbReference type="Pfam" id="PF13558">
    <property type="entry name" value="SbcC_Walker_B"/>
    <property type="match status" value="1"/>
</dbReference>
<evidence type="ECO:0000256" key="3">
    <source>
        <dbReference type="ARBA" id="ARBA00013368"/>
    </source>
</evidence>
<evidence type="ECO:0000313" key="5">
    <source>
        <dbReference type="EMBL" id="TQL60959.1"/>
    </source>
</evidence>
<dbReference type="PANTHER" id="PTHR32114">
    <property type="entry name" value="ABC TRANSPORTER ABCH.3"/>
    <property type="match status" value="1"/>
</dbReference>
<dbReference type="InterPro" id="IPR038729">
    <property type="entry name" value="Rad50/SbcC_AAA"/>
</dbReference>
<keyword evidence="5" id="KW-0378">Hydrolase</keyword>
<keyword evidence="5" id="KW-0269">Exonuclease</keyword>
<sequence>MRPLRLFLDGFGSYREATDLDFTDVDFFALVGPTGSGKSTVIDALCFALYGTVPRWGKENVIAHALAPSANACRVALVFEAANARYAAVRLLTRDARGKVHTREARLDRLDRGVSPDGDLNAVLEASVEQIAEGADRVTAAVKDLLGLSYEHFTQCVLLPQGRFAEFLQAKPGERQDLLVQLLAYGVYEQVGQRARQRAQLATASRTILQAQRDELAGATKEAEDEARARVDELGQLMTSVTTQLDGLDAARTGAAQTAAAANENRAAAAQLAQVAIPDGVTDLAARIAAEDMKVATARSARHLTEVAEDEARVVRGSLGDSERYERWRSAYSACADTQQTLTHQNAALERLRAAQAEAHLRLEAAEAAVETASADETTARAAHAAAAIAATLHLGDNCPVCQQQVQALPHHEPATDLEQATAALTAARQQCKKAAAIAHVSAAKVAGAQRDVETTEALLLQHTASLDGAPSRADVEAALAAIMAADHAVTDAAEQARRARAAVSAAETARAALDAAEQQARRTLGATRDALSALTPPPLTGNHLAEDWNTLLTWAQRQNAACAAAQPSLDQAAANARAKVGSILDIVHTLLAEHGLEDIPDADVAPVALAGHQAHADAALNKIRTDRERASALDKQLAACADEIAVATTLGDLLRATQFERWLCGEALDSLVTEASTTLMELSGGQYELDRTSRNEFAVIDYNDAGTRRPVHTLSGGETFQASLALALALSRQVVGLSAGMRALDSMFLDEGFGTLDENTLDTVAHTLERLAADKDRMVGVVTHVPALAERVPVQFVVSRDATTSRVRKMPT</sequence>
<accession>A0A542ZKY4</accession>
<name>A0A542ZKY4_9MICO</name>
<gene>
    <name evidence="5" type="ORF">FB474_2362</name>
</gene>
<dbReference type="Proteomes" id="UP000319514">
    <property type="component" value="Unassembled WGS sequence"/>
</dbReference>
<proteinExistence type="inferred from homology"/>
<keyword evidence="5" id="KW-0540">Nuclease</keyword>
<comment type="caution">
    <text evidence="5">The sequence shown here is derived from an EMBL/GenBank/DDBJ whole genome shotgun (WGS) entry which is preliminary data.</text>
</comment>
<dbReference type="EMBL" id="VFOQ01000001">
    <property type="protein sequence ID" value="TQL60959.1"/>
    <property type="molecule type" value="Genomic_DNA"/>
</dbReference>
<comment type="subunit">
    <text evidence="2">Heterodimer of SbcC and SbcD.</text>
</comment>
<dbReference type="AlphaFoldDB" id="A0A542ZKY4"/>
<feature type="domain" description="Rad50/SbcC-type AAA" evidence="4">
    <location>
        <begin position="5"/>
        <end position="226"/>
    </location>
</feature>
<dbReference type="GO" id="GO:0016887">
    <property type="term" value="F:ATP hydrolysis activity"/>
    <property type="evidence" value="ECO:0007669"/>
    <property type="project" value="InterPro"/>
</dbReference>
<evidence type="ECO:0000256" key="2">
    <source>
        <dbReference type="ARBA" id="ARBA00011322"/>
    </source>
</evidence>
<dbReference type="InterPro" id="IPR027417">
    <property type="entry name" value="P-loop_NTPase"/>
</dbReference>
<dbReference type="SUPFAM" id="SSF52540">
    <property type="entry name" value="P-loop containing nucleoside triphosphate hydrolases"/>
    <property type="match status" value="1"/>
</dbReference>